<dbReference type="InterPro" id="IPR007263">
    <property type="entry name" value="DCC1-like"/>
</dbReference>
<name>A0A939PM17_9ACTN</name>
<evidence type="ECO:0000313" key="2">
    <source>
        <dbReference type="Proteomes" id="UP000669179"/>
    </source>
</evidence>
<organism evidence="1 2">
    <name type="scientific">Actinomadura barringtoniae</name>
    <dbReference type="NCBI Taxonomy" id="1427535"/>
    <lineage>
        <taxon>Bacteria</taxon>
        <taxon>Bacillati</taxon>
        <taxon>Actinomycetota</taxon>
        <taxon>Actinomycetes</taxon>
        <taxon>Streptosporangiales</taxon>
        <taxon>Thermomonosporaceae</taxon>
        <taxon>Actinomadura</taxon>
    </lineage>
</organism>
<accession>A0A939PM17</accession>
<proteinExistence type="predicted"/>
<dbReference type="EMBL" id="JAGEOJ010000016">
    <property type="protein sequence ID" value="MBO2452523.1"/>
    <property type="molecule type" value="Genomic_DNA"/>
</dbReference>
<evidence type="ECO:0000313" key="1">
    <source>
        <dbReference type="EMBL" id="MBO2452523.1"/>
    </source>
</evidence>
<dbReference type="AlphaFoldDB" id="A0A939PM17"/>
<dbReference type="Pfam" id="PF04134">
    <property type="entry name" value="DCC1-like"/>
    <property type="match status" value="1"/>
</dbReference>
<protein>
    <submittedName>
        <fullName evidence="1">DUF393 domain-containing protein</fullName>
    </submittedName>
</protein>
<reference evidence="1" key="1">
    <citation type="submission" date="2021-03" db="EMBL/GenBank/DDBJ databases">
        <authorList>
            <person name="Kanchanasin P."/>
            <person name="Saeng-In P."/>
            <person name="Phongsopitanun W."/>
            <person name="Yuki M."/>
            <person name="Kudo T."/>
            <person name="Ohkuma M."/>
            <person name="Tanasupawat S."/>
        </authorList>
    </citation>
    <scope>NUCLEOTIDE SEQUENCE</scope>
    <source>
        <strain evidence="1">GKU 128</strain>
    </source>
</reference>
<keyword evidence="2" id="KW-1185">Reference proteome</keyword>
<dbReference type="Proteomes" id="UP000669179">
    <property type="component" value="Unassembled WGS sequence"/>
</dbReference>
<comment type="caution">
    <text evidence="1">The sequence shown here is derived from an EMBL/GenBank/DDBJ whole genome shotgun (WGS) entry which is preliminary data.</text>
</comment>
<dbReference type="RefSeq" id="WP_208260535.1">
    <property type="nucleotide sequence ID" value="NZ_JAGEOJ010000016.1"/>
</dbReference>
<sequence length="134" mass="14607">MTSPVLVYDGDCGFCTRSVQFIERHVPSTAEIVAYQFADLPALGVSEEQAAHEVVWIAADERTYGGAQAVAMLLIDAGGAWRVLGAIGRLPPFRWVAHGLYRLIANNRYRLPGGTPACALPADQRPTNRTRPRS</sequence>
<gene>
    <name evidence="1" type="ORF">J4573_35905</name>
</gene>
<dbReference type="GO" id="GO:0015035">
    <property type="term" value="F:protein-disulfide reductase activity"/>
    <property type="evidence" value="ECO:0007669"/>
    <property type="project" value="InterPro"/>
</dbReference>